<dbReference type="KEGG" id="ggr:HKW67_08050"/>
<dbReference type="Proteomes" id="UP000500938">
    <property type="component" value="Chromosome"/>
</dbReference>
<comment type="similarity">
    <text evidence="1 2">Belongs to the Dps family.</text>
</comment>
<gene>
    <name evidence="4" type="primary">dps</name>
    <name evidence="4" type="synonym">pexB</name>
    <name evidence="4" type="ORF">HKW67_08050</name>
</gene>
<dbReference type="RefSeq" id="WP_171224892.1">
    <property type="nucleotide sequence ID" value="NZ_CP053085.1"/>
</dbReference>
<evidence type="ECO:0000259" key="3">
    <source>
        <dbReference type="Pfam" id="PF00210"/>
    </source>
</evidence>
<evidence type="ECO:0000256" key="2">
    <source>
        <dbReference type="RuleBase" id="RU003875"/>
    </source>
</evidence>
<dbReference type="InterPro" id="IPR023188">
    <property type="entry name" value="DPS_DNA-bd_CS"/>
</dbReference>
<sequence length="170" mass="18780">MSNKTDLSTHFHTRIDLPAETRAAMGMILNERLADYLDLERQAKQAHWNVRGARFQQLHELFDATAGLAVGWSDELAERAGQLGVPAEGTLPVIAERSRLSKAPLMVDHADEWVHVVAEALASCANAARANIEEASDADDAITADLLTRITSETDKQLWFVESHLEPEPK</sequence>
<dbReference type="EMBL" id="CP053085">
    <property type="protein sequence ID" value="QJR35462.1"/>
    <property type="molecule type" value="Genomic_DNA"/>
</dbReference>
<dbReference type="PIRSF" id="PIRSF005900">
    <property type="entry name" value="Dps"/>
    <property type="match status" value="1"/>
</dbReference>
<dbReference type="Gene3D" id="1.20.1260.10">
    <property type="match status" value="1"/>
</dbReference>
<keyword evidence="5" id="KW-1185">Reference proteome</keyword>
<dbReference type="InterPro" id="IPR002177">
    <property type="entry name" value="DPS_DNA-bd"/>
</dbReference>
<feature type="domain" description="Ferritin/DPS" evidence="3">
    <location>
        <begin position="29"/>
        <end position="166"/>
    </location>
</feature>
<proteinExistence type="inferred from homology"/>
<reference evidence="4 5" key="1">
    <citation type="submission" date="2020-05" db="EMBL/GenBank/DDBJ databases">
        <title>Complete genome sequence of Gemmatimonas greenlandica TET16.</title>
        <authorList>
            <person name="Zeng Y."/>
        </authorList>
    </citation>
    <scope>NUCLEOTIDE SEQUENCE [LARGE SCALE GENOMIC DNA]</scope>
    <source>
        <strain evidence="4 5">TET16</strain>
    </source>
</reference>
<dbReference type="AlphaFoldDB" id="A0A6M4IRI4"/>
<dbReference type="PRINTS" id="PR01346">
    <property type="entry name" value="HELNAPAPROT"/>
</dbReference>
<dbReference type="InterPro" id="IPR012347">
    <property type="entry name" value="Ferritin-like"/>
</dbReference>
<evidence type="ECO:0000313" key="5">
    <source>
        <dbReference type="Proteomes" id="UP000500938"/>
    </source>
</evidence>
<name>A0A6M4IRI4_9BACT</name>
<evidence type="ECO:0000256" key="1">
    <source>
        <dbReference type="ARBA" id="ARBA00009497"/>
    </source>
</evidence>
<accession>A0A6M4IRI4</accession>
<dbReference type="GO" id="GO:0008199">
    <property type="term" value="F:ferric iron binding"/>
    <property type="evidence" value="ECO:0007669"/>
    <property type="project" value="InterPro"/>
</dbReference>
<dbReference type="PANTHER" id="PTHR42932:SF3">
    <property type="entry name" value="DNA PROTECTION DURING STARVATION PROTEIN"/>
    <property type="match status" value="1"/>
</dbReference>
<protein>
    <submittedName>
        <fullName evidence="4">DNA starvation/stationary phase protection protein Dps</fullName>
    </submittedName>
</protein>
<organism evidence="4 5">
    <name type="scientific">Gemmatimonas groenlandica</name>
    <dbReference type="NCBI Taxonomy" id="2732249"/>
    <lineage>
        <taxon>Bacteria</taxon>
        <taxon>Pseudomonadati</taxon>
        <taxon>Gemmatimonadota</taxon>
        <taxon>Gemmatimonadia</taxon>
        <taxon>Gemmatimonadales</taxon>
        <taxon>Gemmatimonadaceae</taxon>
        <taxon>Gemmatimonas</taxon>
    </lineage>
</organism>
<dbReference type="Pfam" id="PF00210">
    <property type="entry name" value="Ferritin"/>
    <property type="match status" value="1"/>
</dbReference>
<dbReference type="InterPro" id="IPR009078">
    <property type="entry name" value="Ferritin-like_SF"/>
</dbReference>
<dbReference type="CDD" id="cd01043">
    <property type="entry name" value="DPS"/>
    <property type="match status" value="1"/>
</dbReference>
<dbReference type="PANTHER" id="PTHR42932">
    <property type="entry name" value="GENERAL STRESS PROTEIN 20U"/>
    <property type="match status" value="1"/>
</dbReference>
<evidence type="ECO:0000313" key="4">
    <source>
        <dbReference type="EMBL" id="QJR35462.1"/>
    </source>
</evidence>
<dbReference type="GO" id="GO:0016722">
    <property type="term" value="F:oxidoreductase activity, acting on metal ions"/>
    <property type="evidence" value="ECO:0007669"/>
    <property type="project" value="InterPro"/>
</dbReference>
<dbReference type="PROSITE" id="PS00818">
    <property type="entry name" value="DPS_1"/>
    <property type="match status" value="1"/>
</dbReference>
<dbReference type="NCBIfam" id="NF006975">
    <property type="entry name" value="PRK09448.1"/>
    <property type="match status" value="1"/>
</dbReference>
<dbReference type="SUPFAM" id="SSF47240">
    <property type="entry name" value="Ferritin-like"/>
    <property type="match status" value="1"/>
</dbReference>
<dbReference type="InterPro" id="IPR008331">
    <property type="entry name" value="Ferritin_DPS_dom"/>
</dbReference>